<feature type="region of interest" description="Disordered" evidence="1">
    <location>
        <begin position="30"/>
        <end position="57"/>
    </location>
</feature>
<dbReference type="EMBL" id="JEMT01019431">
    <property type="protein sequence ID" value="EXX66168.1"/>
    <property type="molecule type" value="Genomic_DNA"/>
</dbReference>
<keyword evidence="3" id="KW-1185">Reference proteome</keyword>
<feature type="compositionally biased region" description="Basic and acidic residues" evidence="1">
    <location>
        <begin position="39"/>
        <end position="57"/>
    </location>
</feature>
<dbReference type="Proteomes" id="UP000022910">
    <property type="component" value="Unassembled WGS sequence"/>
</dbReference>
<protein>
    <submittedName>
        <fullName evidence="2">Uncharacterized protein</fullName>
    </submittedName>
</protein>
<evidence type="ECO:0000313" key="2">
    <source>
        <dbReference type="EMBL" id="EXX66168.1"/>
    </source>
</evidence>
<gene>
    <name evidence="2" type="ORF">RirG_126400</name>
</gene>
<evidence type="ECO:0000256" key="1">
    <source>
        <dbReference type="SAM" id="MobiDB-lite"/>
    </source>
</evidence>
<organism evidence="2 3">
    <name type="scientific">Rhizophagus irregularis (strain DAOM 197198w)</name>
    <name type="common">Glomus intraradices</name>
    <dbReference type="NCBI Taxonomy" id="1432141"/>
    <lineage>
        <taxon>Eukaryota</taxon>
        <taxon>Fungi</taxon>
        <taxon>Fungi incertae sedis</taxon>
        <taxon>Mucoromycota</taxon>
        <taxon>Glomeromycotina</taxon>
        <taxon>Glomeromycetes</taxon>
        <taxon>Glomerales</taxon>
        <taxon>Glomeraceae</taxon>
        <taxon>Rhizophagus</taxon>
    </lineage>
</organism>
<accession>A0A015MH60</accession>
<dbReference type="OrthoDB" id="2344602at2759"/>
<dbReference type="HOGENOM" id="CLU_2997674_0_0_1"/>
<dbReference type="AlphaFoldDB" id="A0A015MH60"/>
<name>A0A015MH60_RHIIW</name>
<evidence type="ECO:0000313" key="3">
    <source>
        <dbReference type="Proteomes" id="UP000022910"/>
    </source>
</evidence>
<comment type="caution">
    <text evidence="2">The sequence shown here is derived from an EMBL/GenBank/DDBJ whole genome shotgun (WGS) entry which is preliminary data.</text>
</comment>
<sequence>MVHAGPNPTSQHLNHFSEIAIRHKINRLDAGKNYALGDPKSKKEPKSEPETGDGPKP</sequence>
<reference evidence="2 3" key="1">
    <citation type="submission" date="2014-02" db="EMBL/GenBank/DDBJ databases">
        <title>Single nucleus genome sequencing reveals high similarity among nuclei of an endomycorrhizal fungus.</title>
        <authorList>
            <person name="Lin K."/>
            <person name="Geurts R."/>
            <person name="Zhang Z."/>
            <person name="Limpens E."/>
            <person name="Saunders D.G."/>
            <person name="Mu D."/>
            <person name="Pang E."/>
            <person name="Cao H."/>
            <person name="Cha H."/>
            <person name="Lin T."/>
            <person name="Zhou Q."/>
            <person name="Shang Y."/>
            <person name="Li Y."/>
            <person name="Ivanov S."/>
            <person name="Sharma T."/>
            <person name="Velzen R.V."/>
            <person name="Ruijter N.D."/>
            <person name="Aanen D.K."/>
            <person name="Win J."/>
            <person name="Kamoun S."/>
            <person name="Bisseling T."/>
            <person name="Huang S."/>
        </authorList>
    </citation>
    <scope>NUCLEOTIDE SEQUENCE [LARGE SCALE GENOMIC DNA]</scope>
    <source>
        <strain evidence="3">DAOM197198w</strain>
    </source>
</reference>
<proteinExistence type="predicted"/>